<name>A0A812D2K4_ACAPH</name>
<reference evidence="2" key="1">
    <citation type="submission" date="2021-01" db="EMBL/GenBank/DDBJ databases">
        <authorList>
            <person name="Li R."/>
            <person name="Bekaert M."/>
        </authorList>
    </citation>
    <scope>NUCLEOTIDE SEQUENCE</scope>
    <source>
        <strain evidence="2">Farmed</strain>
    </source>
</reference>
<protein>
    <submittedName>
        <fullName evidence="2">Uncharacterized protein</fullName>
    </submittedName>
</protein>
<evidence type="ECO:0000256" key="1">
    <source>
        <dbReference type="SAM" id="Phobius"/>
    </source>
</evidence>
<feature type="transmembrane region" description="Helical" evidence="1">
    <location>
        <begin position="16"/>
        <end position="43"/>
    </location>
</feature>
<accession>A0A812D2K4</accession>
<sequence>MSAEFPNLVHILSLSFFFSLLSFIHCFLHSVYFSFLFSFFIYLFTSFIDSLFHSFFFISLLSFIPYFLLAFFFLSCFFFHSSFTSYHLLSFFSLSSFFSFFIYFVISFFFIFLCFSPHIMSYSHFFLLSPLSLRFYSILLLSIFIPVLTHYQSHPVSFPIHFSPFFMQHHQQFSTLIAERFKRRL</sequence>
<keyword evidence="1" id="KW-1133">Transmembrane helix</keyword>
<proteinExistence type="predicted"/>
<dbReference type="AlphaFoldDB" id="A0A812D2K4"/>
<evidence type="ECO:0000313" key="3">
    <source>
        <dbReference type="Proteomes" id="UP000597762"/>
    </source>
</evidence>
<dbReference type="EMBL" id="CAHIKZ030002656">
    <property type="protein sequence ID" value="CAE1290403.1"/>
    <property type="molecule type" value="Genomic_DNA"/>
</dbReference>
<dbReference type="Proteomes" id="UP000597762">
    <property type="component" value="Unassembled WGS sequence"/>
</dbReference>
<comment type="caution">
    <text evidence="2">The sequence shown here is derived from an EMBL/GenBank/DDBJ whole genome shotgun (WGS) entry which is preliminary data.</text>
</comment>
<keyword evidence="3" id="KW-1185">Reference proteome</keyword>
<gene>
    <name evidence="2" type="ORF">SPHA_48180</name>
</gene>
<feature type="transmembrane region" description="Helical" evidence="1">
    <location>
        <begin position="86"/>
        <end position="113"/>
    </location>
</feature>
<feature type="transmembrane region" description="Helical" evidence="1">
    <location>
        <begin position="125"/>
        <end position="148"/>
    </location>
</feature>
<keyword evidence="1" id="KW-0812">Transmembrane</keyword>
<keyword evidence="1" id="KW-0472">Membrane</keyword>
<feature type="transmembrane region" description="Helical" evidence="1">
    <location>
        <begin position="55"/>
        <end position="80"/>
    </location>
</feature>
<organism evidence="2 3">
    <name type="scientific">Acanthosepion pharaonis</name>
    <name type="common">Pharaoh cuttlefish</name>
    <name type="synonym">Sepia pharaonis</name>
    <dbReference type="NCBI Taxonomy" id="158019"/>
    <lineage>
        <taxon>Eukaryota</taxon>
        <taxon>Metazoa</taxon>
        <taxon>Spiralia</taxon>
        <taxon>Lophotrochozoa</taxon>
        <taxon>Mollusca</taxon>
        <taxon>Cephalopoda</taxon>
        <taxon>Coleoidea</taxon>
        <taxon>Decapodiformes</taxon>
        <taxon>Sepiida</taxon>
        <taxon>Sepiina</taxon>
        <taxon>Sepiidae</taxon>
        <taxon>Acanthosepion</taxon>
    </lineage>
</organism>
<evidence type="ECO:0000313" key="2">
    <source>
        <dbReference type="EMBL" id="CAE1290403.1"/>
    </source>
</evidence>